<name>A0A829W2P6_9FIRM</name>
<dbReference type="Proteomes" id="UP000315200">
    <property type="component" value="Unassembled WGS sequence"/>
</dbReference>
<comment type="caution">
    <text evidence="2">The sequence shown here is derived from an EMBL/GenBank/DDBJ whole genome shotgun (WGS) entry which is preliminary data.</text>
</comment>
<dbReference type="AlphaFoldDB" id="A0A829W2P6"/>
<reference evidence="2 3" key="1">
    <citation type="submission" date="2019-06" db="EMBL/GenBank/DDBJ databases">
        <title>Draft genome sequence of [Clostridium] clostridioforme NBRC 113352.</title>
        <authorList>
            <person name="Miura T."/>
            <person name="Furukawa M."/>
            <person name="Shimamura M."/>
            <person name="Ohyama Y."/>
            <person name="Yamazoe A."/>
            <person name="Kawasaki H."/>
        </authorList>
    </citation>
    <scope>NUCLEOTIDE SEQUENCE [LARGE SCALE GENOMIC DNA]</scope>
    <source>
        <strain evidence="2 3">NBRC 113352</strain>
    </source>
</reference>
<keyword evidence="1" id="KW-1133">Transmembrane helix</keyword>
<proteinExistence type="predicted"/>
<dbReference type="EMBL" id="BJLB01000001">
    <property type="protein sequence ID" value="GEA35668.1"/>
    <property type="molecule type" value="Genomic_DNA"/>
</dbReference>
<organism evidence="2 3">
    <name type="scientific">Enterocloster clostridioformis</name>
    <dbReference type="NCBI Taxonomy" id="1531"/>
    <lineage>
        <taxon>Bacteria</taxon>
        <taxon>Bacillati</taxon>
        <taxon>Bacillota</taxon>
        <taxon>Clostridia</taxon>
        <taxon>Lachnospirales</taxon>
        <taxon>Lachnospiraceae</taxon>
        <taxon>Enterocloster</taxon>
    </lineage>
</organism>
<feature type="transmembrane region" description="Helical" evidence="1">
    <location>
        <begin position="40"/>
        <end position="66"/>
    </location>
</feature>
<keyword evidence="1" id="KW-0472">Membrane</keyword>
<keyword evidence="1" id="KW-0812">Transmembrane</keyword>
<evidence type="ECO:0000313" key="3">
    <source>
        <dbReference type="Proteomes" id="UP000315200"/>
    </source>
</evidence>
<evidence type="ECO:0000313" key="2">
    <source>
        <dbReference type="EMBL" id="GEA35668.1"/>
    </source>
</evidence>
<sequence length="69" mass="7630">MKAPTAIFFASARSKTAFIETNILYILLSSGLRRDIRGFTVSYGSILGFALVNILLFVTEALFFYVTDG</sequence>
<evidence type="ECO:0000256" key="1">
    <source>
        <dbReference type="SAM" id="Phobius"/>
    </source>
</evidence>
<protein>
    <submittedName>
        <fullName evidence="2">Uncharacterized protein</fullName>
    </submittedName>
</protein>
<accession>A0A829W2P6</accession>
<gene>
    <name evidence="2" type="ORF">Ccl03g_13810</name>
</gene>